<dbReference type="InterPro" id="IPR005829">
    <property type="entry name" value="Sugar_transporter_CS"/>
</dbReference>
<name>A0A9X6NFG6_HYPEX</name>
<comment type="similarity">
    <text evidence="7">Belongs to the major facilitator superfamily. Sugar transporter (TC 2.A.1.1) family.</text>
</comment>
<feature type="transmembrane region" description="Helical" evidence="8">
    <location>
        <begin position="125"/>
        <end position="144"/>
    </location>
</feature>
<comment type="subcellular location">
    <subcellularLocation>
        <location evidence="1">Cell membrane</location>
        <topology evidence="1">Multi-pass membrane protein</topology>
    </subcellularLocation>
</comment>
<evidence type="ECO:0000256" key="3">
    <source>
        <dbReference type="ARBA" id="ARBA00022475"/>
    </source>
</evidence>
<dbReference type="GO" id="GO:0005353">
    <property type="term" value="F:fructose transmembrane transporter activity"/>
    <property type="evidence" value="ECO:0007669"/>
    <property type="project" value="UniProtKB-ARBA"/>
</dbReference>
<dbReference type="InterPro" id="IPR003663">
    <property type="entry name" value="Sugar/inositol_transpt"/>
</dbReference>
<evidence type="ECO:0000313" key="11">
    <source>
        <dbReference type="Proteomes" id="UP000192578"/>
    </source>
</evidence>
<dbReference type="PANTHER" id="PTHR23503">
    <property type="entry name" value="SOLUTE CARRIER FAMILY 2"/>
    <property type="match status" value="1"/>
</dbReference>
<dbReference type="Pfam" id="PF00083">
    <property type="entry name" value="Sugar_tr"/>
    <property type="match status" value="1"/>
</dbReference>
<evidence type="ECO:0000256" key="4">
    <source>
        <dbReference type="ARBA" id="ARBA00022692"/>
    </source>
</evidence>
<keyword evidence="5 8" id="KW-1133">Transmembrane helix</keyword>
<evidence type="ECO:0000256" key="2">
    <source>
        <dbReference type="ARBA" id="ARBA00022448"/>
    </source>
</evidence>
<dbReference type="NCBIfam" id="TIGR00879">
    <property type="entry name" value="SP"/>
    <property type="match status" value="1"/>
</dbReference>
<gene>
    <name evidence="10" type="ORF">BV898_14379</name>
</gene>
<evidence type="ECO:0000313" key="10">
    <source>
        <dbReference type="EMBL" id="OWA49841.1"/>
    </source>
</evidence>
<dbReference type="PRINTS" id="PR00171">
    <property type="entry name" value="SUGRTRNSPORT"/>
</dbReference>
<organism evidence="10 11">
    <name type="scientific">Hypsibius exemplaris</name>
    <name type="common">Freshwater tardigrade</name>
    <dbReference type="NCBI Taxonomy" id="2072580"/>
    <lineage>
        <taxon>Eukaryota</taxon>
        <taxon>Metazoa</taxon>
        <taxon>Ecdysozoa</taxon>
        <taxon>Tardigrada</taxon>
        <taxon>Eutardigrada</taxon>
        <taxon>Parachela</taxon>
        <taxon>Hypsibioidea</taxon>
        <taxon>Hypsibiidae</taxon>
        <taxon>Hypsibius</taxon>
    </lineage>
</organism>
<dbReference type="GO" id="GO:0005886">
    <property type="term" value="C:plasma membrane"/>
    <property type="evidence" value="ECO:0007669"/>
    <property type="project" value="UniProtKB-SubCell"/>
</dbReference>
<dbReference type="OrthoDB" id="4540492at2759"/>
<keyword evidence="2 7" id="KW-0813">Transport</keyword>
<evidence type="ECO:0000256" key="8">
    <source>
        <dbReference type="SAM" id="Phobius"/>
    </source>
</evidence>
<keyword evidence="3" id="KW-1003">Cell membrane</keyword>
<feature type="domain" description="Major facilitator superfamily (MFS) profile" evidence="9">
    <location>
        <begin position="20"/>
        <end position="490"/>
    </location>
</feature>
<dbReference type="Gene3D" id="1.20.1250.20">
    <property type="entry name" value="MFS general substrate transporter like domains"/>
    <property type="match status" value="1"/>
</dbReference>
<dbReference type="EMBL" id="MTYJ01000175">
    <property type="protein sequence ID" value="OWA49841.1"/>
    <property type="molecule type" value="Genomic_DNA"/>
</dbReference>
<evidence type="ECO:0000256" key="1">
    <source>
        <dbReference type="ARBA" id="ARBA00004651"/>
    </source>
</evidence>
<keyword evidence="4 8" id="KW-0812">Transmembrane</keyword>
<feature type="transmembrane region" description="Helical" evidence="8">
    <location>
        <begin position="206"/>
        <end position="227"/>
    </location>
</feature>
<feature type="transmembrane region" description="Helical" evidence="8">
    <location>
        <begin position="466"/>
        <end position="487"/>
    </location>
</feature>
<protein>
    <submittedName>
        <fullName evidence="10">Glucose transporter type 1</fullName>
    </submittedName>
</protein>
<dbReference type="AlphaFoldDB" id="A0A9X6NFG6"/>
<feature type="transmembrane region" description="Helical" evidence="8">
    <location>
        <begin position="290"/>
        <end position="312"/>
    </location>
</feature>
<keyword evidence="6 8" id="KW-0472">Membrane</keyword>
<feature type="transmembrane region" description="Helical" evidence="8">
    <location>
        <begin position="356"/>
        <end position="375"/>
    </location>
</feature>
<dbReference type="FunFam" id="1.20.1250.20:FF:001511">
    <property type="entry name" value="Solute carrier family 2, facilitated glucose transporter member 5"/>
    <property type="match status" value="1"/>
</dbReference>
<dbReference type="InterPro" id="IPR045263">
    <property type="entry name" value="GLUT"/>
</dbReference>
<keyword evidence="11" id="KW-1185">Reference proteome</keyword>
<dbReference type="InterPro" id="IPR020846">
    <property type="entry name" value="MFS_dom"/>
</dbReference>
<dbReference type="PROSITE" id="PS00216">
    <property type="entry name" value="SUGAR_TRANSPORT_1"/>
    <property type="match status" value="1"/>
</dbReference>
<feature type="transmembrane region" description="Helical" evidence="8">
    <location>
        <begin position="182"/>
        <end position="200"/>
    </location>
</feature>
<accession>A0A9X6NFG6</accession>
<dbReference type="Proteomes" id="UP000192578">
    <property type="component" value="Unassembled WGS sequence"/>
</dbReference>
<sequence length="522" mass="55947">MGVKEAKESAGFTKSLAFAIFTSAFGSSFLFGYNLGVMNSPQTILGLWVREINCTRNGGTPSQVEGESTDVSCSKLDVNGEGKMFENSGLNTIWVLINSMFAAGALVGALLTSVLVGRFGRKGTLFWNSITGIISAACLGLASTAGSYELLIVGVNSGIPPLYFTEIAPASLRGALGSVHQLFITIAIWTSQILGMPYILGTSTLWPILVALSAVPAVYQMIALPFCPESPKFLFEKSGEQAARKALEKLRNTTEVDDELKELRDEYEASKDLPTVSIPSLFRDPFLRKVTLIAAGLMVCQQLSGIDAVMFYSTSIFRSAGLSATTAMFATIGMGAVNVGMTFVSVVLVEKAGRRTLLLVGYCGMSLFIALLTISNLLYSAGTPGPEFSGTPNSFAFAAFTSMICVIAFVIMFATGPGSIPWFLVAELFEQGARPAATTVAVGTNRFCSLIITLTFPLVQVALGEYTFLIFVVLLVSFIFFTHIFVIETKGKSTEQIQRELRGDKYQSAVYPTNGAIALTKI</sequence>
<dbReference type="InterPro" id="IPR005828">
    <property type="entry name" value="MFS_sugar_transport-like"/>
</dbReference>
<dbReference type="PROSITE" id="PS50850">
    <property type="entry name" value="MFS"/>
    <property type="match status" value="1"/>
</dbReference>
<proteinExistence type="inferred from homology"/>
<keyword evidence="10" id="KW-0762">Sugar transport</keyword>
<comment type="caution">
    <text evidence="10">The sequence shown here is derived from an EMBL/GenBank/DDBJ whole genome shotgun (WGS) entry which is preliminary data.</text>
</comment>
<feature type="transmembrane region" description="Helical" evidence="8">
    <location>
        <begin position="436"/>
        <end position="460"/>
    </location>
</feature>
<evidence type="ECO:0000256" key="7">
    <source>
        <dbReference type="RuleBase" id="RU003346"/>
    </source>
</evidence>
<dbReference type="GO" id="GO:1990539">
    <property type="term" value="P:fructose import across plasma membrane"/>
    <property type="evidence" value="ECO:0007669"/>
    <property type="project" value="UniProtKB-ARBA"/>
</dbReference>
<dbReference type="InterPro" id="IPR036259">
    <property type="entry name" value="MFS_trans_sf"/>
</dbReference>
<feature type="transmembrane region" description="Helical" evidence="8">
    <location>
        <begin position="324"/>
        <end position="349"/>
    </location>
</feature>
<evidence type="ECO:0000259" key="9">
    <source>
        <dbReference type="PROSITE" id="PS50850"/>
    </source>
</evidence>
<feature type="transmembrane region" description="Helical" evidence="8">
    <location>
        <begin position="395"/>
        <end position="424"/>
    </location>
</feature>
<feature type="transmembrane region" description="Helical" evidence="8">
    <location>
        <begin position="93"/>
        <end position="116"/>
    </location>
</feature>
<evidence type="ECO:0000256" key="6">
    <source>
        <dbReference type="ARBA" id="ARBA00023136"/>
    </source>
</evidence>
<reference evidence="11" key="1">
    <citation type="submission" date="2017-01" db="EMBL/GenBank/DDBJ databases">
        <title>Comparative genomics of anhydrobiosis in the tardigrade Hypsibius dujardini.</title>
        <authorList>
            <person name="Yoshida Y."/>
            <person name="Koutsovoulos G."/>
            <person name="Laetsch D."/>
            <person name="Stevens L."/>
            <person name="Kumar S."/>
            <person name="Horikawa D."/>
            <person name="Ishino K."/>
            <person name="Komine S."/>
            <person name="Tomita M."/>
            <person name="Blaxter M."/>
            <person name="Arakawa K."/>
        </authorList>
    </citation>
    <scope>NUCLEOTIDE SEQUENCE [LARGE SCALE GENOMIC DNA]</scope>
    <source>
        <strain evidence="11">Z151</strain>
    </source>
</reference>
<dbReference type="SUPFAM" id="SSF103473">
    <property type="entry name" value="MFS general substrate transporter"/>
    <property type="match status" value="1"/>
</dbReference>
<feature type="transmembrane region" description="Helical" evidence="8">
    <location>
        <begin position="12"/>
        <end position="33"/>
    </location>
</feature>
<dbReference type="PANTHER" id="PTHR23503:SF8">
    <property type="entry name" value="FACILITATED GLUCOSE TRANSPORTER PROTEIN 1"/>
    <property type="match status" value="1"/>
</dbReference>
<evidence type="ECO:0000256" key="5">
    <source>
        <dbReference type="ARBA" id="ARBA00022989"/>
    </source>
</evidence>